<protein>
    <submittedName>
        <fullName evidence="1">Uncharacterized protein</fullName>
    </submittedName>
</protein>
<reference evidence="1" key="1">
    <citation type="journal article" date="2020" name="mSystems">
        <title>Genome- and Community-Level Interaction Insights into Carbon Utilization and Element Cycling Functions of Hydrothermarchaeota in Hydrothermal Sediment.</title>
        <authorList>
            <person name="Zhou Z."/>
            <person name="Liu Y."/>
            <person name="Xu W."/>
            <person name="Pan J."/>
            <person name="Luo Z.H."/>
            <person name="Li M."/>
        </authorList>
    </citation>
    <scope>NUCLEOTIDE SEQUENCE [LARGE SCALE GENOMIC DNA]</scope>
    <source>
        <strain evidence="1">SpSt-1116</strain>
    </source>
</reference>
<sequence>MVVKARRLVLATDNLLDIIEDLAPPYLDNEVLVKVSSILITPLERLMLKLSSPSNSVLGVFFEGKAIESRGGTSNRILHYPSDCESVLGDYARRCYGREYSCLRSSELRAPSRALKNPVMQFVYESVLAAVTRVRGSTLIVNKLGLQGQLLGLALEENVHYFPAQGKTPSGVRASFVGRRELEHTSWDTVVLWSLDVGLVFEVLNTVVDVRKIVLAPLLNCILTGIPVTRFKQVQVEVAWPNGGFLEGEEKLAKLEEHAFKTGSIEVLQASDLPATLRRPYTIVRF</sequence>
<accession>A0A7J3ZJF0</accession>
<organism evidence="1">
    <name type="scientific">Fervidicoccus fontis</name>
    <dbReference type="NCBI Taxonomy" id="683846"/>
    <lineage>
        <taxon>Archaea</taxon>
        <taxon>Thermoproteota</taxon>
        <taxon>Thermoprotei</taxon>
        <taxon>Fervidicoccales</taxon>
        <taxon>Fervidicoccaceae</taxon>
        <taxon>Fervidicoccus</taxon>
    </lineage>
</organism>
<comment type="caution">
    <text evidence="1">The sequence shown here is derived from an EMBL/GenBank/DDBJ whole genome shotgun (WGS) entry which is preliminary data.</text>
</comment>
<proteinExistence type="predicted"/>
<dbReference type="AlphaFoldDB" id="A0A7J3ZJF0"/>
<evidence type="ECO:0000313" key="1">
    <source>
        <dbReference type="EMBL" id="HHQ80217.1"/>
    </source>
</evidence>
<gene>
    <name evidence="1" type="ORF">ENM78_01960</name>
</gene>
<dbReference type="EMBL" id="DRZC01000028">
    <property type="protein sequence ID" value="HHQ80217.1"/>
    <property type="molecule type" value="Genomic_DNA"/>
</dbReference>
<name>A0A7J3ZJF0_9CREN</name>